<dbReference type="SUPFAM" id="SSF56487">
    <property type="entry name" value="SRCR-like"/>
    <property type="match status" value="3"/>
</dbReference>
<keyword evidence="9" id="KW-1185">Reference proteome</keyword>
<dbReference type="Pfam" id="PF00530">
    <property type="entry name" value="SRCR"/>
    <property type="match status" value="3"/>
</dbReference>
<feature type="disulfide bond" evidence="7">
    <location>
        <begin position="312"/>
        <end position="373"/>
    </location>
</feature>
<feature type="domain" description="SRCR" evidence="8">
    <location>
        <begin position="274"/>
        <end position="374"/>
    </location>
</feature>
<feature type="disulfide bond" evidence="7">
    <location>
        <begin position="206"/>
        <end position="267"/>
    </location>
</feature>
<proteinExistence type="predicted"/>
<dbReference type="PROSITE" id="PS50287">
    <property type="entry name" value="SRCR_2"/>
    <property type="match status" value="3"/>
</dbReference>
<feature type="disulfide bond" evidence="7">
    <location>
        <begin position="449"/>
        <end position="459"/>
    </location>
</feature>
<comment type="subcellular location">
    <subcellularLocation>
        <location evidence="1">Secreted</location>
    </subcellularLocation>
</comment>
<keyword evidence="5 7" id="KW-1015">Disulfide bond</keyword>
<dbReference type="GO" id="GO:0005615">
    <property type="term" value="C:extracellular space"/>
    <property type="evidence" value="ECO:0007669"/>
    <property type="project" value="TreeGrafter"/>
</dbReference>
<dbReference type="Gene3D" id="3.10.250.10">
    <property type="entry name" value="SRCR-like domain"/>
    <property type="match status" value="3"/>
</dbReference>
<accession>A0A6P7YCK6</accession>
<dbReference type="KEGG" id="muo:115471030"/>
<dbReference type="PROSITE" id="PS00420">
    <property type="entry name" value="SRCR_1"/>
    <property type="match status" value="2"/>
</dbReference>
<dbReference type="AlphaFoldDB" id="A0A6P7YCK6"/>
<keyword evidence="3" id="KW-0732">Signal</keyword>
<organism evidence="9 10">
    <name type="scientific">Microcaecilia unicolor</name>
    <dbReference type="NCBI Taxonomy" id="1415580"/>
    <lineage>
        <taxon>Eukaryota</taxon>
        <taxon>Metazoa</taxon>
        <taxon>Chordata</taxon>
        <taxon>Craniata</taxon>
        <taxon>Vertebrata</taxon>
        <taxon>Euteleostomi</taxon>
        <taxon>Amphibia</taxon>
        <taxon>Gymnophiona</taxon>
        <taxon>Siphonopidae</taxon>
        <taxon>Microcaecilia</taxon>
    </lineage>
</organism>
<dbReference type="PANTHER" id="PTHR48071:SF15">
    <property type="entry name" value="SRCR DOMAIN-CONTAINING PROTEIN"/>
    <property type="match status" value="1"/>
</dbReference>
<evidence type="ECO:0000259" key="8">
    <source>
        <dbReference type="PROSITE" id="PS50287"/>
    </source>
</evidence>
<evidence type="ECO:0000256" key="5">
    <source>
        <dbReference type="ARBA" id="ARBA00023157"/>
    </source>
</evidence>
<keyword evidence="4" id="KW-0677">Repeat</keyword>
<feature type="disulfide bond" evidence="7">
    <location>
        <begin position="343"/>
        <end position="353"/>
    </location>
</feature>
<feature type="domain" description="SRCR" evidence="8">
    <location>
        <begin position="168"/>
        <end position="268"/>
    </location>
</feature>
<protein>
    <submittedName>
        <fullName evidence="10">Deleted in malignant brain tumors 1 protein-like</fullName>
    </submittedName>
</protein>
<feature type="disulfide bond" evidence="7">
    <location>
        <begin position="237"/>
        <end position="247"/>
    </location>
</feature>
<dbReference type="SMART" id="SM00202">
    <property type="entry name" value="SR"/>
    <property type="match status" value="3"/>
</dbReference>
<evidence type="ECO:0000256" key="2">
    <source>
        <dbReference type="ARBA" id="ARBA00022525"/>
    </source>
</evidence>
<evidence type="ECO:0000313" key="9">
    <source>
        <dbReference type="Proteomes" id="UP000515156"/>
    </source>
</evidence>
<evidence type="ECO:0000256" key="6">
    <source>
        <dbReference type="ARBA" id="ARBA00023180"/>
    </source>
</evidence>
<evidence type="ECO:0000256" key="4">
    <source>
        <dbReference type="ARBA" id="ARBA00022737"/>
    </source>
</evidence>
<sequence length="509" mass="55015">MISDKKSNAVIFTLRICYAGDEQQQLPEYCYDPHADEVSSQAQERSSLIHIDTPVMGCTWSHDQPSPIRQILMKERPFAEASLEQGYSRSWERGSVSLILYSWNTASHDALGRQMPAGKGRDFMGMGAIGKLWGLLFFTTSIAYGQVAQPGVPQLPALRPSLNSMPNLRLVGGADRCRGRVEVHYNGVWGTVCDNLWDRIDALVVCRQLRCGVALSAPGNAFFGQGRGRIILNNVQCGGNEAHLWQCPNSGSFSSACSHAEDAGVECSDQPQALRLANGEDQCRGRVEVYYNGVWGTVCDIGWDLTDAQVVCRQLGCGSALSAPGNAYYGQGTGSVLLDSVQCTGSEPYLWQCFNGGWATSVCRHSRDASAVCSDQPQALRLANGEDQCKGRVEVYYNGVWGTVCDIGWDLTDAQVVCRQLGCGSALSAPGNAYYGQGTGSVLLDSVQCTGSEPSLWQCFNGGWATSVCSHVRDASAVCSDMQEVFLAVEIKGGLIRGYLLSEVSLQVL</sequence>
<keyword evidence="6" id="KW-0325">Glycoprotein</keyword>
<dbReference type="PRINTS" id="PR00258">
    <property type="entry name" value="SPERACTRCPTR"/>
</dbReference>
<gene>
    <name evidence="10" type="primary">LOC115471030</name>
</gene>
<dbReference type="GO" id="GO:0004252">
    <property type="term" value="F:serine-type endopeptidase activity"/>
    <property type="evidence" value="ECO:0007669"/>
    <property type="project" value="TreeGrafter"/>
</dbReference>
<dbReference type="PANTHER" id="PTHR48071">
    <property type="entry name" value="SRCR DOMAIN-CONTAINING PROTEIN"/>
    <property type="match status" value="1"/>
</dbReference>
<feature type="disulfide bond" evidence="7">
    <location>
        <begin position="193"/>
        <end position="257"/>
    </location>
</feature>
<dbReference type="Proteomes" id="UP000515156">
    <property type="component" value="Chromosome 5"/>
</dbReference>
<feature type="disulfide bond" evidence="7">
    <location>
        <begin position="299"/>
        <end position="363"/>
    </location>
</feature>
<evidence type="ECO:0000256" key="1">
    <source>
        <dbReference type="ARBA" id="ARBA00004613"/>
    </source>
</evidence>
<dbReference type="FunFam" id="3.10.250.10:FF:000006">
    <property type="entry name" value="neurotrypsin isoform X2"/>
    <property type="match status" value="3"/>
</dbReference>
<evidence type="ECO:0000313" key="10">
    <source>
        <dbReference type="RefSeq" id="XP_030060559.1"/>
    </source>
</evidence>
<dbReference type="OrthoDB" id="536948at2759"/>
<name>A0A6P7YCK6_9AMPH</name>
<evidence type="ECO:0000256" key="3">
    <source>
        <dbReference type="ARBA" id="ARBA00022729"/>
    </source>
</evidence>
<dbReference type="RefSeq" id="XP_030060559.1">
    <property type="nucleotide sequence ID" value="XM_030204699.1"/>
</dbReference>
<dbReference type="InterPro" id="IPR036772">
    <property type="entry name" value="SRCR-like_dom_sf"/>
</dbReference>
<feature type="disulfide bond" evidence="7">
    <location>
        <begin position="418"/>
        <end position="479"/>
    </location>
</feature>
<reference evidence="10" key="1">
    <citation type="submission" date="2025-08" db="UniProtKB">
        <authorList>
            <consortium name="RefSeq"/>
        </authorList>
    </citation>
    <scope>IDENTIFICATION</scope>
</reference>
<dbReference type="InParanoid" id="A0A6P7YCK6"/>
<dbReference type="GO" id="GO:0031638">
    <property type="term" value="P:zymogen activation"/>
    <property type="evidence" value="ECO:0007669"/>
    <property type="project" value="TreeGrafter"/>
</dbReference>
<dbReference type="InterPro" id="IPR001190">
    <property type="entry name" value="SRCR"/>
</dbReference>
<dbReference type="GO" id="GO:0005886">
    <property type="term" value="C:plasma membrane"/>
    <property type="evidence" value="ECO:0007669"/>
    <property type="project" value="TreeGrafter"/>
</dbReference>
<keyword evidence="2" id="KW-0964">Secreted</keyword>
<evidence type="ECO:0000256" key="7">
    <source>
        <dbReference type="PROSITE-ProRule" id="PRU00196"/>
    </source>
</evidence>
<dbReference type="GeneID" id="115471030"/>
<feature type="domain" description="SRCR" evidence="8">
    <location>
        <begin position="380"/>
        <end position="480"/>
    </location>
</feature>
<feature type="disulfide bond" evidence="7">
    <location>
        <begin position="405"/>
        <end position="469"/>
    </location>
</feature>